<dbReference type="Pfam" id="PF12710">
    <property type="entry name" value="HAD"/>
    <property type="match status" value="1"/>
</dbReference>
<organism evidence="2 3">
    <name type="scientific">Hericium alpestre</name>
    <dbReference type="NCBI Taxonomy" id="135208"/>
    <lineage>
        <taxon>Eukaryota</taxon>
        <taxon>Fungi</taxon>
        <taxon>Dikarya</taxon>
        <taxon>Basidiomycota</taxon>
        <taxon>Agaricomycotina</taxon>
        <taxon>Agaricomycetes</taxon>
        <taxon>Russulales</taxon>
        <taxon>Hericiaceae</taxon>
        <taxon>Hericium</taxon>
    </lineage>
</organism>
<gene>
    <name evidence="2" type="ORF">EWM64_g9996</name>
</gene>
<proteinExistence type="predicted"/>
<dbReference type="InterPro" id="IPR036412">
    <property type="entry name" value="HAD-like_sf"/>
</dbReference>
<evidence type="ECO:0008006" key="4">
    <source>
        <dbReference type="Google" id="ProtNLM"/>
    </source>
</evidence>
<dbReference type="EMBL" id="SFCI01002363">
    <property type="protein sequence ID" value="TFY74016.1"/>
    <property type="molecule type" value="Genomic_DNA"/>
</dbReference>
<dbReference type="OrthoDB" id="10014216at2759"/>
<dbReference type="PANTHER" id="PTHR28181">
    <property type="entry name" value="UPF0655 PROTEIN YCR015C"/>
    <property type="match status" value="1"/>
</dbReference>
<dbReference type="InterPro" id="IPR023214">
    <property type="entry name" value="HAD_sf"/>
</dbReference>
<dbReference type="SUPFAM" id="SSF56784">
    <property type="entry name" value="HAD-like"/>
    <property type="match status" value="1"/>
</dbReference>
<evidence type="ECO:0000256" key="1">
    <source>
        <dbReference type="ARBA" id="ARBA00022801"/>
    </source>
</evidence>
<reference evidence="2 3" key="1">
    <citation type="submission" date="2019-02" db="EMBL/GenBank/DDBJ databases">
        <title>Genome sequencing of the rare red list fungi Hericium alpestre (H. flagellum).</title>
        <authorList>
            <person name="Buettner E."/>
            <person name="Kellner H."/>
        </authorList>
    </citation>
    <scope>NUCLEOTIDE SEQUENCE [LARGE SCALE GENOMIC DNA]</scope>
    <source>
        <strain evidence="2 3">DSM 108284</strain>
    </source>
</reference>
<keyword evidence="1" id="KW-0378">Hydrolase</keyword>
<evidence type="ECO:0000313" key="2">
    <source>
        <dbReference type="EMBL" id="TFY74016.1"/>
    </source>
</evidence>
<dbReference type="NCBIfam" id="TIGR01489">
    <property type="entry name" value="DKMTPPase-SF"/>
    <property type="match status" value="1"/>
</dbReference>
<dbReference type="Proteomes" id="UP000298061">
    <property type="component" value="Unassembled WGS sequence"/>
</dbReference>
<dbReference type="PANTHER" id="PTHR28181:SF2">
    <property type="entry name" value="PHOSPHORIC MONOESTER HYDROLASE"/>
    <property type="match status" value="1"/>
</dbReference>
<evidence type="ECO:0000313" key="3">
    <source>
        <dbReference type="Proteomes" id="UP000298061"/>
    </source>
</evidence>
<dbReference type="NCBIfam" id="TIGR01488">
    <property type="entry name" value="HAD-SF-IB"/>
    <property type="match status" value="1"/>
</dbReference>
<sequence>MTADAAPESTLPYPPIHADKQFVVLSDWDGTITTRDSNDYLTDNLGMGIDKRRELNDDIVSGKSTFREDFRRMLDSVAANGHKFEECKKVLRENIVLDPGFKAFYKYCKAHDIPVIIVSSGMEPIIRAVLSNLLADEAAGIEIISNAADVKADDSWSIKYRHPSSHFGHDKSQAILPYNRLPNPPTLFFFGDGVSGASPPIHTSIAADVITDMSAARHADVLFVKTKDGPDNDLHKYCQREGIPHILFRDFSQAVPVVQDVVEGRKTKEEVLAAGKAW</sequence>
<dbReference type="Gene3D" id="3.40.50.1000">
    <property type="entry name" value="HAD superfamily/HAD-like"/>
    <property type="match status" value="2"/>
</dbReference>
<accession>A0A4Y9ZGY7</accession>
<dbReference type="InterPro" id="IPR050849">
    <property type="entry name" value="HAD-like_hydrolase_phosphatase"/>
</dbReference>
<keyword evidence="3" id="KW-1185">Reference proteome</keyword>
<protein>
    <recommendedName>
        <fullName evidence="4">5'-nucleotidase</fullName>
    </recommendedName>
</protein>
<dbReference type="InterPro" id="IPR006384">
    <property type="entry name" value="HAD_hydro_PyrdxlP_Pase-like"/>
</dbReference>
<comment type="caution">
    <text evidence="2">The sequence shown here is derived from an EMBL/GenBank/DDBJ whole genome shotgun (WGS) entry which is preliminary data.</text>
</comment>
<dbReference type="GO" id="GO:0016791">
    <property type="term" value="F:phosphatase activity"/>
    <property type="evidence" value="ECO:0007669"/>
    <property type="project" value="InterPro"/>
</dbReference>
<name>A0A4Y9ZGY7_9AGAM</name>
<dbReference type="STRING" id="135208.A0A4Y9ZGY7"/>
<dbReference type="Gene3D" id="3.90.1470.20">
    <property type="match status" value="1"/>
</dbReference>
<dbReference type="AlphaFoldDB" id="A0A4Y9ZGY7"/>